<dbReference type="GO" id="GO:0003700">
    <property type="term" value="F:DNA-binding transcription factor activity"/>
    <property type="evidence" value="ECO:0007669"/>
    <property type="project" value="InterPro"/>
</dbReference>
<dbReference type="SMART" id="SM00342">
    <property type="entry name" value="HTH_ARAC"/>
    <property type="match status" value="1"/>
</dbReference>
<dbReference type="InterPro" id="IPR011110">
    <property type="entry name" value="Reg_prop"/>
</dbReference>
<dbReference type="SUPFAM" id="SSF52172">
    <property type="entry name" value="CheY-like"/>
    <property type="match status" value="1"/>
</dbReference>
<evidence type="ECO:0000256" key="4">
    <source>
        <dbReference type="ARBA" id="ARBA00022679"/>
    </source>
</evidence>
<dbReference type="CDD" id="cd00075">
    <property type="entry name" value="HATPase"/>
    <property type="match status" value="1"/>
</dbReference>
<evidence type="ECO:0000256" key="7">
    <source>
        <dbReference type="ARBA" id="ARBA00022840"/>
    </source>
</evidence>
<dbReference type="InterPro" id="IPR011006">
    <property type="entry name" value="CheY-like_superfamily"/>
</dbReference>
<dbReference type="InterPro" id="IPR013783">
    <property type="entry name" value="Ig-like_fold"/>
</dbReference>
<evidence type="ECO:0000259" key="13">
    <source>
        <dbReference type="PROSITE" id="PS01124"/>
    </source>
</evidence>
<dbReference type="SMART" id="SM00388">
    <property type="entry name" value="HisKA"/>
    <property type="match status" value="1"/>
</dbReference>
<dbReference type="EMBL" id="JBDKWZ010000016">
    <property type="protein sequence ID" value="MEN7550701.1"/>
    <property type="molecule type" value="Genomic_DNA"/>
</dbReference>
<dbReference type="InterPro" id="IPR036890">
    <property type="entry name" value="HATPase_C_sf"/>
</dbReference>
<evidence type="ECO:0000313" key="16">
    <source>
        <dbReference type="EMBL" id="MEN7550701.1"/>
    </source>
</evidence>
<dbReference type="CDD" id="cd00082">
    <property type="entry name" value="HisKA"/>
    <property type="match status" value="1"/>
</dbReference>
<dbReference type="GO" id="GO:0005524">
    <property type="term" value="F:ATP binding"/>
    <property type="evidence" value="ECO:0007669"/>
    <property type="project" value="UniProtKB-KW"/>
</dbReference>
<dbReference type="InterPro" id="IPR005467">
    <property type="entry name" value="His_kinase_dom"/>
</dbReference>
<dbReference type="SMART" id="SM00387">
    <property type="entry name" value="HATPase_c"/>
    <property type="match status" value="1"/>
</dbReference>
<dbReference type="EC" id="2.7.13.3" evidence="2"/>
<dbReference type="PRINTS" id="PR00344">
    <property type="entry name" value="BCTRLSENSOR"/>
</dbReference>
<keyword evidence="4" id="KW-0808">Transferase</keyword>
<dbReference type="Pfam" id="PF07495">
    <property type="entry name" value="Y_Y_Y"/>
    <property type="match status" value="1"/>
</dbReference>
<keyword evidence="7" id="KW-0067">ATP-binding</keyword>
<sequence>MAQFNPKVTFKFSHLSSKDGLPQNSILAIHQDRWGFLWFGTDDGLCRYDGYSFRVFRHNPEDPFSISSNVIRAIEEDAKGRLWIGTSGGGLNRYDPVTDRFTAYKYSSEKQTISHNKVFSLCVDRKGDIWVGTLGKGLNKVEIDEKEGDIQSIQQFYHQAEDSTSLSDNKVWSVYEDRQGQIWVATYDGGLNRYHPATGTFHQFNLPKVNGKEIHSVKTVFEDTQGAYWIGTEHYGLFRYLPQLQMFTHFAATGSPGGLSHQNVTGILEDKEGNLWVGTLGGGLNLFDRNTRQFITVRETPYDSYGLKGKSVYSLFEDRSGILWVGMYSGEGLNKLDPKVQQFQHHFPRVGQAESLKGSMVKSLFVDRAGTLWVGTFTGGLNRYDDKTQRFIHYQHQENNPYSLSHNSVQCIYEDRSRNLWIGTDGGGLNRFDRKTGRFESFQTISTFSEKVSNDEIWAILEDYRGNLWLGLANGGGVNRLNKATGEVKHYRYSASDTNSLSFDDVRVLYESTDHTLWIGTFGGGLSRFDEKNERFISYRNEPGNPQSLSNDVVTAIYEDHQGHLWVGTFGGGLNRFDPQSQAFQVYREQQGLPSDVIKAIREDAKGNLWISTVKGLSRFNPATEVFQNYTVNDGLQSDEFNLGSAFQDSSGQLYFGGTNGFNVFAPRDFETGNDSIDVVLTNLRVLNQSVVPGKAYNGTVILDKSIWASDHLTLSHENNVFLFEFAALAFSSPEKVKYAYQLVGEDKDWVVTDAKRRFAPYSNLSPGEYTFRLAAIDHRGNPISTVKNMSLTILPPWWRSYWAYLGYFVLFAGISFMAQQIIATRIRLRQDLKIAKLEKEKADELNQMKLTFFTNISHELRTPLTLILVPLEALLQNKELSTGIKQQLASIFRNAERLLRLINQLLDFRKQETNHLQLYVTESDILGFVEQAKQAFDLMATQRNIVYTLKSEVTSLKLWFDAEQMEKVLYNLISNAFKFTKDNGRITLRVCQPENTQEIYIEVEDNGKGIPEEDMEHIFDRFFQSERIEGKYFSGTGIGLALAKNLVEMHHGRIEVSSRPKEKTLFRICLPLGNAHFQAEELVHPELLPAQRSVHNLQSELAAVPEVFQKEMSDKKTEAHKPFTLLLVDDNPEVLAMLESNLRETYRVATALEGDTGLQMAKELKPDLVISDVMMPGMNGIEFCKQLKSGVETSHIPVILLTARGSMDFKLEGMESGADDYITKPFHLQLLTLKIKNMLRSRQKLREQFQRQVRIEPKEITVTSLDEALLSKALQVVEEHMDAAKLDVTFLGKELGLSRTLLFEKIKAITGQTPNEFIQSIRLKRAAQILSQSPVKISEVCYQVGFNQPKYFSKKFKQQFGVAPSEYANGKRAEED</sequence>
<dbReference type="FunFam" id="1.10.287.130:FF:000034">
    <property type="entry name" value="Two-component system sensor histidine kinase/response regulator"/>
    <property type="match status" value="1"/>
</dbReference>
<evidence type="ECO:0000259" key="14">
    <source>
        <dbReference type="PROSITE" id="PS50109"/>
    </source>
</evidence>
<keyword evidence="6" id="KW-0418">Kinase</keyword>
<dbReference type="SUPFAM" id="SSF63829">
    <property type="entry name" value="Calcium-dependent phosphotriesterase"/>
    <property type="match status" value="3"/>
</dbReference>
<evidence type="ECO:0000256" key="10">
    <source>
        <dbReference type="ARBA" id="ARBA00023125"/>
    </source>
</evidence>
<evidence type="ECO:0000256" key="11">
    <source>
        <dbReference type="ARBA" id="ARBA00023163"/>
    </source>
</evidence>
<dbReference type="RefSeq" id="WP_346823483.1">
    <property type="nucleotide sequence ID" value="NZ_JBDKWZ010000016.1"/>
</dbReference>
<dbReference type="InterPro" id="IPR018062">
    <property type="entry name" value="HTH_AraC-typ_CS"/>
</dbReference>
<comment type="catalytic activity">
    <reaction evidence="1">
        <text>ATP + protein L-histidine = ADP + protein N-phospho-L-histidine.</text>
        <dbReference type="EC" id="2.7.13.3"/>
    </reaction>
</comment>
<dbReference type="SMART" id="SM00448">
    <property type="entry name" value="REC"/>
    <property type="match status" value="1"/>
</dbReference>
<dbReference type="SUPFAM" id="SSF47384">
    <property type="entry name" value="Homodimeric domain of signal transducing histidine kinase"/>
    <property type="match status" value="1"/>
</dbReference>
<evidence type="ECO:0000256" key="6">
    <source>
        <dbReference type="ARBA" id="ARBA00022777"/>
    </source>
</evidence>
<reference evidence="16 17" key="1">
    <citation type="submission" date="2024-04" db="EMBL/GenBank/DDBJ databases">
        <title>Novel genus in family Flammeovirgaceae.</title>
        <authorList>
            <person name="Nguyen T.H."/>
            <person name="Vuong T.Q."/>
            <person name="Le H."/>
            <person name="Kim S.-G."/>
        </authorList>
    </citation>
    <scope>NUCLEOTIDE SEQUENCE [LARGE SCALE GENOMIC DNA]</scope>
    <source>
        <strain evidence="16 17">JCM 23209</strain>
    </source>
</reference>
<gene>
    <name evidence="16" type="ORF">AAG747_22465</name>
</gene>
<keyword evidence="3 12" id="KW-0597">Phosphoprotein</keyword>
<dbReference type="InterPro" id="IPR003594">
    <property type="entry name" value="HATPase_dom"/>
</dbReference>
<dbReference type="GO" id="GO:0043565">
    <property type="term" value="F:sequence-specific DNA binding"/>
    <property type="evidence" value="ECO:0007669"/>
    <property type="project" value="InterPro"/>
</dbReference>
<dbReference type="CDD" id="cd17574">
    <property type="entry name" value="REC_OmpR"/>
    <property type="match status" value="1"/>
</dbReference>
<dbReference type="InterPro" id="IPR003661">
    <property type="entry name" value="HisK_dim/P_dom"/>
</dbReference>
<dbReference type="FunFam" id="3.30.565.10:FF:000037">
    <property type="entry name" value="Hybrid sensor histidine kinase/response regulator"/>
    <property type="match status" value="1"/>
</dbReference>
<dbReference type="Gene3D" id="1.10.10.60">
    <property type="entry name" value="Homeodomain-like"/>
    <property type="match status" value="1"/>
</dbReference>
<dbReference type="PROSITE" id="PS01124">
    <property type="entry name" value="HTH_ARAC_FAMILY_2"/>
    <property type="match status" value="1"/>
</dbReference>
<evidence type="ECO:0000256" key="3">
    <source>
        <dbReference type="ARBA" id="ARBA00022553"/>
    </source>
</evidence>
<keyword evidence="5" id="KW-0547">Nucleotide-binding</keyword>
<dbReference type="Gene3D" id="2.60.40.10">
    <property type="entry name" value="Immunoglobulins"/>
    <property type="match status" value="1"/>
</dbReference>
<dbReference type="Gene3D" id="1.10.287.130">
    <property type="match status" value="1"/>
</dbReference>
<dbReference type="Pfam" id="PF02518">
    <property type="entry name" value="HATPase_c"/>
    <property type="match status" value="1"/>
</dbReference>
<dbReference type="Pfam" id="PF12833">
    <property type="entry name" value="HTH_18"/>
    <property type="match status" value="1"/>
</dbReference>
<organism evidence="16 17">
    <name type="scientific">Rapidithrix thailandica</name>
    <dbReference type="NCBI Taxonomy" id="413964"/>
    <lineage>
        <taxon>Bacteria</taxon>
        <taxon>Pseudomonadati</taxon>
        <taxon>Bacteroidota</taxon>
        <taxon>Cytophagia</taxon>
        <taxon>Cytophagales</taxon>
        <taxon>Flammeovirgaceae</taxon>
        <taxon>Rapidithrix</taxon>
    </lineage>
</organism>
<dbReference type="PANTHER" id="PTHR43547">
    <property type="entry name" value="TWO-COMPONENT HISTIDINE KINASE"/>
    <property type="match status" value="1"/>
</dbReference>
<dbReference type="InterPro" id="IPR036097">
    <property type="entry name" value="HisK_dim/P_sf"/>
</dbReference>
<accession>A0AAW9SJ29</accession>
<evidence type="ECO:0000256" key="12">
    <source>
        <dbReference type="PROSITE-ProRule" id="PRU00169"/>
    </source>
</evidence>
<dbReference type="SUPFAM" id="SSF46689">
    <property type="entry name" value="Homeodomain-like"/>
    <property type="match status" value="1"/>
</dbReference>
<dbReference type="PROSITE" id="PS50109">
    <property type="entry name" value="HIS_KIN"/>
    <property type="match status" value="1"/>
</dbReference>
<dbReference type="InterPro" id="IPR009057">
    <property type="entry name" value="Homeodomain-like_sf"/>
</dbReference>
<comment type="caution">
    <text evidence="16">The sequence shown here is derived from an EMBL/GenBank/DDBJ whole genome shotgun (WGS) entry which is preliminary data.</text>
</comment>
<proteinExistence type="predicted"/>
<dbReference type="Gene3D" id="2.130.10.10">
    <property type="entry name" value="YVTN repeat-like/Quinoprotein amine dehydrogenase"/>
    <property type="match status" value="3"/>
</dbReference>
<evidence type="ECO:0000256" key="1">
    <source>
        <dbReference type="ARBA" id="ARBA00000085"/>
    </source>
</evidence>
<keyword evidence="8" id="KW-0902">Two-component regulatory system</keyword>
<evidence type="ECO:0000313" key="17">
    <source>
        <dbReference type="Proteomes" id="UP001403385"/>
    </source>
</evidence>
<dbReference type="InterPro" id="IPR004358">
    <property type="entry name" value="Sig_transdc_His_kin-like_C"/>
</dbReference>
<feature type="domain" description="Histidine kinase" evidence="14">
    <location>
        <begin position="856"/>
        <end position="1075"/>
    </location>
</feature>
<dbReference type="PROSITE" id="PS00041">
    <property type="entry name" value="HTH_ARAC_FAMILY_1"/>
    <property type="match status" value="1"/>
</dbReference>
<evidence type="ECO:0000256" key="8">
    <source>
        <dbReference type="ARBA" id="ARBA00023012"/>
    </source>
</evidence>
<dbReference type="GO" id="GO:0000155">
    <property type="term" value="F:phosphorelay sensor kinase activity"/>
    <property type="evidence" value="ECO:0007669"/>
    <property type="project" value="InterPro"/>
</dbReference>
<keyword evidence="17" id="KW-1185">Reference proteome</keyword>
<keyword evidence="10" id="KW-0238">DNA-binding</keyword>
<dbReference type="Proteomes" id="UP001403385">
    <property type="component" value="Unassembled WGS sequence"/>
</dbReference>
<evidence type="ECO:0000256" key="5">
    <source>
        <dbReference type="ARBA" id="ARBA00022741"/>
    </source>
</evidence>
<dbReference type="InterPro" id="IPR011123">
    <property type="entry name" value="Y_Y_Y"/>
</dbReference>
<dbReference type="InterPro" id="IPR018060">
    <property type="entry name" value="HTH_AraC"/>
</dbReference>
<name>A0AAW9SJ29_9BACT</name>
<protein>
    <recommendedName>
        <fullName evidence="2">histidine kinase</fullName>
        <ecNumber evidence="2">2.7.13.3</ecNumber>
    </recommendedName>
</protein>
<dbReference type="Gene3D" id="3.40.50.2300">
    <property type="match status" value="1"/>
</dbReference>
<dbReference type="Pfam" id="PF00512">
    <property type="entry name" value="HisKA"/>
    <property type="match status" value="1"/>
</dbReference>
<dbReference type="PROSITE" id="PS50110">
    <property type="entry name" value="RESPONSE_REGULATORY"/>
    <property type="match status" value="1"/>
</dbReference>
<feature type="domain" description="HTH araC/xylS-type" evidence="13">
    <location>
        <begin position="1272"/>
        <end position="1371"/>
    </location>
</feature>
<dbReference type="InterPro" id="IPR001789">
    <property type="entry name" value="Sig_transdc_resp-reg_receiver"/>
</dbReference>
<evidence type="ECO:0000259" key="15">
    <source>
        <dbReference type="PROSITE" id="PS50110"/>
    </source>
</evidence>
<dbReference type="Pfam" id="PF07494">
    <property type="entry name" value="Reg_prop"/>
    <property type="match status" value="11"/>
</dbReference>
<dbReference type="PANTHER" id="PTHR43547:SF2">
    <property type="entry name" value="HYBRID SIGNAL TRANSDUCTION HISTIDINE KINASE C"/>
    <property type="match status" value="1"/>
</dbReference>
<keyword evidence="9" id="KW-0805">Transcription regulation</keyword>
<evidence type="ECO:0000256" key="9">
    <source>
        <dbReference type="ARBA" id="ARBA00023015"/>
    </source>
</evidence>
<keyword evidence="11" id="KW-0804">Transcription</keyword>
<dbReference type="SUPFAM" id="SSF55874">
    <property type="entry name" value="ATPase domain of HSP90 chaperone/DNA topoisomerase II/histidine kinase"/>
    <property type="match status" value="1"/>
</dbReference>
<evidence type="ECO:0000256" key="2">
    <source>
        <dbReference type="ARBA" id="ARBA00012438"/>
    </source>
</evidence>
<feature type="domain" description="Response regulatory" evidence="15">
    <location>
        <begin position="1125"/>
        <end position="1240"/>
    </location>
</feature>
<dbReference type="InterPro" id="IPR015943">
    <property type="entry name" value="WD40/YVTN_repeat-like_dom_sf"/>
</dbReference>
<dbReference type="Pfam" id="PF00072">
    <property type="entry name" value="Response_reg"/>
    <property type="match status" value="1"/>
</dbReference>
<feature type="modified residue" description="4-aspartylphosphate" evidence="12">
    <location>
        <position position="1173"/>
    </location>
</feature>
<dbReference type="Gene3D" id="3.30.565.10">
    <property type="entry name" value="Histidine kinase-like ATPase, C-terminal domain"/>
    <property type="match status" value="1"/>
</dbReference>